<comment type="caution">
    <text evidence="2">The sequence shown here is derived from an EMBL/GenBank/DDBJ whole genome shotgun (WGS) entry which is preliminary data.</text>
</comment>
<name>A0AAN9BJ25_9CAEN</name>
<organism evidence="2 3">
    <name type="scientific">Littorina saxatilis</name>
    <dbReference type="NCBI Taxonomy" id="31220"/>
    <lineage>
        <taxon>Eukaryota</taxon>
        <taxon>Metazoa</taxon>
        <taxon>Spiralia</taxon>
        <taxon>Lophotrochozoa</taxon>
        <taxon>Mollusca</taxon>
        <taxon>Gastropoda</taxon>
        <taxon>Caenogastropoda</taxon>
        <taxon>Littorinimorpha</taxon>
        <taxon>Littorinoidea</taxon>
        <taxon>Littorinidae</taxon>
        <taxon>Littorina</taxon>
    </lineage>
</organism>
<evidence type="ECO:0000256" key="1">
    <source>
        <dbReference type="SAM" id="MobiDB-lite"/>
    </source>
</evidence>
<evidence type="ECO:0000313" key="3">
    <source>
        <dbReference type="Proteomes" id="UP001374579"/>
    </source>
</evidence>
<feature type="compositionally biased region" description="Basic and acidic residues" evidence="1">
    <location>
        <begin position="116"/>
        <end position="127"/>
    </location>
</feature>
<feature type="compositionally biased region" description="Polar residues" evidence="1">
    <location>
        <begin position="65"/>
        <end position="74"/>
    </location>
</feature>
<evidence type="ECO:0000313" key="2">
    <source>
        <dbReference type="EMBL" id="KAK7106086.1"/>
    </source>
</evidence>
<keyword evidence="3" id="KW-1185">Reference proteome</keyword>
<dbReference type="AlphaFoldDB" id="A0AAN9BJ25"/>
<sequence length="127" mass="13325">MLSPPAQRKKTCQGMVTTSQQSLVFSMAGWHPVALAPQAMMLPAQSVSRLTSPNNVQLPTDLTVLQQQLRTPASSGDVPLPPASSGDVPLPPASSGDVPLPPASFGDVPIKPASSGDDRYEKPRDLN</sequence>
<feature type="region of interest" description="Disordered" evidence="1">
    <location>
        <begin position="65"/>
        <end position="127"/>
    </location>
</feature>
<protein>
    <submittedName>
        <fullName evidence="2">Uncharacterized protein</fullName>
    </submittedName>
</protein>
<accession>A0AAN9BJ25</accession>
<dbReference type="Proteomes" id="UP001374579">
    <property type="component" value="Unassembled WGS sequence"/>
</dbReference>
<gene>
    <name evidence="2" type="ORF">V1264_017383</name>
</gene>
<reference evidence="2 3" key="1">
    <citation type="submission" date="2024-02" db="EMBL/GenBank/DDBJ databases">
        <title>Chromosome-scale genome assembly of the rough periwinkle Littorina saxatilis.</title>
        <authorList>
            <person name="De Jode A."/>
            <person name="Faria R."/>
            <person name="Formenti G."/>
            <person name="Sims Y."/>
            <person name="Smith T.P."/>
            <person name="Tracey A."/>
            <person name="Wood J.M.D."/>
            <person name="Zagrodzka Z.B."/>
            <person name="Johannesson K."/>
            <person name="Butlin R.K."/>
            <person name="Leder E.H."/>
        </authorList>
    </citation>
    <scope>NUCLEOTIDE SEQUENCE [LARGE SCALE GENOMIC DNA]</scope>
    <source>
        <strain evidence="2">Snail1</strain>
        <tissue evidence="2">Muscle</tissue>
    </source>
</reference>
<dbReference type="EMBL" id="JBAMIC010000007">
    <property type="protein sequence ID" value="KAK7106086.1"/>
    <property type="molecule type" value="Genomic_DNA"/>
</dbReference>
<proteinExistence type="predicted"/>